<dbReference type="OrthoDB" id="3085382at2759"/>
<comment type="caution">
    <text evidence="2">The sequence shown here is derived from an EMBL/GenBank/DDBJ whole genome shotgun (WGS) entry which is preliminary data.</text>
</comment>
<dbReference type="AlphaFoldDB" id="A0A8H5AV52"/>
<sequence>MKSFAIAFLGLLVAGSSLASANAYPDYSDLSARSTTGHLYDRDLSYTDLGAREALEVPYQPSLRSFLEEAATVHRRAFSDFVGAAADEVEARGNLYPIEVKVTVEKGVATIPGTLPQNPPPFTLMVEETITGRKLRKRVADELTKKKWVVTEGHLLLKVGRERVSMELHKSLNEYLETFKLEKIITVGSL</sequence>
<name>A0A8H5AV52_9AGAR</name>
<keyword evidence="3" id="KW-1185">Reference proteome</keyword>
<evidence type="ECO:0000313" key="2">
    <source>
        <dbReference type="EMBL" id="KAF5311529.1"/>
    </source>
</evidence>
<feature type="signal peptide" evidence="1">
    <location>
        <begin position="1"/>
        <end position="23"/>
    </location>
</feature>
<protein>
    <submittedName>
        <fullName evidence="2">Uncharacterized protein</fullName>
    </submittedName>
</protein>
<proteinExistence type="predicted"/>
<accession>A0A8H5AV52</accession>
<organism evidence="2 3">
    <name type="scientific">Ephemerocybe angulata</name>
    <dbReference type="NCBI Taxonomy" id="980116"/>
    <lineage>
        <taxon>Eukaryota</taxon>
        <taxon>Fungi</taxon>
        <taxon>Dikarya</taxon>
        <taxon>Basidiomycota</taxon>
        <taxon>Agaricomycotina</taxon>
        <taxon>Agaricomycetes</taxon>
        <taxon>Agaricomycetidae</taxon>
        <taxon>Agaricales</taxon>
        <taxon>Agaricineae</taxon>
        <taxon>Psathyrellaceae</taxon>
        <taxon>Ephemerocybe</taxon>
    </lineage>
</organism>
<evidence type="ECO:0000313" key="3">
    <source>
        <dbReference type="Proteomes" id="UP000541558"/>
    </source>
</evidence>
<gene>
    <name evidence="2" type="ORF">D9611_011541</name>
</gene>
<reference evidence="2 3" key="1">
    <citation type="journal article" date="2020" name="ISME J.">
        <title>Uncovering the hidden diversity of litter-decomposition mechanisms in mushroom-forming fungi.</title>
        <authorList>
            <person name="Floudas D."/>
            <person name="Bentzer J."/>
            <person name="Ahren D."/>
            <person name="Johansson T."/>
            <person name="Persson P."/>
            <person name="Tunlid A."/>
        </authorList>
    </citation>
    <scope>NUCLEOTIDE SEQUENCE [LARGE SCALE GENOMIC DNA]</scope>
    <source>
        <strain evidence="2 3">CBS 175.51</strain>
    </source>
</reference>
<dbReference type="Proteomes" id="UP000541558">
    <property type="component" value="Unassembled WGS sequence"/>
</dbReference>
<keyword evidence="1" id="KW-0732">Signal</keyword>
<feature type="chain" id="PRO_5034491414" evidence="1">
    <location>
        <begin position="24"/>
        <end position="190"/>
    </location>
</feature>
<evidence type="ECO:0000256" key="1">
    <source>
        <dbReference type="SAM" id="SignalP"/>
    </source>
</evidence>
<dbReference type="EMBL" id="JAACJK010000226">
    <property type="protein sequence ID" value="KAF5311529.1"/>
    <property type="molecule type" value="Genomic_DNA"/>
</dbReference>